<proteinExistence type="predicted"/>
<accession>A0A9R1EEF3</accession>
<dbReference type="EMBL" id="CM022215">
    <property type="protein sequence ID" value="KAF7008297.1"/>
    <property type="molecule type" value="Genomic_DNA"/>
</dbReference>
<sequence length="57" mass="6242">EKELARAAGKLADCQKTIASLSAQLKTLSDFDEFIIPDPGVENHDINLAKSWRSEAV</sequence>
<dbReference type="PANTHER" id="PTHR31580">
    <property type="entry name" value="FILAMENT-LIKE PLANT PROTEIN 4"/>
    <property type="match status" value="1"/>
</dbReference>
<gene>
    <name evidence="1" type="ORF">CFC21_023083</name>
</gene>
<evidence type="ECO:0000313" key="1">
    <source>
        <dbReference type="EMBL" id="KAF7008297.1"/>
    </source>
</evidence>
<dbReference type="Proteomes" id="UP000815260">
    <property type="component" value="Chromosome 2B"/>
</dbReference>
<organism evidence="1">
    <name type="scientific">Triticum aestivum</name>
    <name type="common">Wheat</name>
    <dbReference type="NCBI Taxonomy" id="4565"/>
    <lineage>
        <taxon>Eukaryota</taxon>
        <taxon>Viridiplantae</taxon>
        <taxon>Streptophyta</taxon>
        <taxon>Embryophyta</taxon>
        <taxon>Tracheophyta</taxon>
        <taxon>Spermatophyta</taxon>
        <taxon>Magnoliopsida</taxon>
        <taxon>Liliopsida</taxon>
        <taxon>Poales</taxon>
        <taxon>Poaceae</taxon>
        <taxon>BOP clade</taxon>
        <taxon>Pooideae</taxon>
        <taxon>Triticodae</taxon>
        <taxon>Triticeae</taxon>
        <taxon>Triticinae</taxon>
        <taxon>Triticum</taxon>
    </lineage>
</organism>
<feature type="non-terminal residue" evidence="1">
    <location>
        <position position="1"/>
    </location>
</feature>
<dbReference type="PANTHER" id="PTHR31580:SF11">
    <property type="entry name" value="OS07G0506600 PROTEIN"/>
    <property type="match status" value="1"/>
</dbReference>
<reference evidence="1" key="1">
    <citation type="journal article" date="2017" name="Gigascience">
        <title>The first near-complete assembly of the hexaploid bread wheat genome, Triticum aestivum.</title>
        <authorList>
            <person name="Zimin A.V."/>
            <person name="Puiu D."/>
            <person name="Hall R."/>
            <person name="Kingan S."/>
            <person name="Clavijo B.J."/>
            <person name="Salzberg S.L."/>
        </authorList>
    </citation>
    <scope>NUCLEOTIDE SEQUENCE</scope>
    <source>
        <tissue evidence="1">Leaf</tissue>
    </source>
</reference>
<dbReference type="AlphaFoldDB" id="A0A9R1EEF3"/>
<name>A0A9R1EEF3_WHEAT</name>
<dbReference type="OrthoDB" id="1716155at2759"/>
<comment type="caution">
    <text evidence="1">The sequence shown here is derived from an EMBL/GenBank/DDBJ whole genome shotgun (WGS) entry which is preliminary data.</text>
</comment>
<reference evidence="1" key="2">
    <citation type="submission" date="2020-03" db="EMBL/GenBank/DDBJ databases">
        <title>The second near-complete assembly of the hexaploid bread wheat (Triticum aestivum) genome.</title>
        <authorList>
            <person name="Zimin A.V."/>
            <person name="Puiu D."/>
            <person name="Shumante A."/>
            <person name="Alonge M."/>
            <person name="Salzberg S.L."/>
        </authorList>
    </citation>
    <scope>NUCLEOTIDE SEQUENCE</scope>
    <source>
        <tissue evidence="1">Leaf</tissue>
    </source>
</reference>
<protein>
    <submittedName>
        <fullName evidence="1">Uncharacterized protein</fullName>
    </submittedName>
</protein>